<keyword evidence="3" id="KW-1185">Reference proteome</keyword>
<accession>A0A392QLX1</accession>
<dbReference type="Gene3D" id="2.40.70.10">
    <property type="entry name" value="Acid Proteases"/>
    <property type="match status" value="1"/>
</dbReference>
<dbReference type="PANTHER" id="PTHR33067:SF39">
    <property type="entry name" value="TRANSCRIPTION FACTOR INTERACTOR AND REGULATOR CCHC(ZN) FAMILY"/>
    <property type="match status" value="1"/>
</dbReference>
<feature type="region of interest" description="Disordered" evidence="1">
    <location>
        <begin position="137"/>
        <end position="172"/>
    </location>
</feature>
<evidence type="ECO:0000313" key="2">
    <source>
        <dbReference type="EMBL" id="MCI24937.1"/>
    </source>
</evidence>
<dbReference type="AlphaFoldDB" id="A0A392QLX1"/>
<feature type="non-terminal residue" evidence="2">
    <location>
        <position position="1"/>
    </location>
</feature>
<evidence type="ECO:0000256" key="1">
    <source>
        <dbReference type="SAM" id="MobiDB-lite"/>
    </source>
</evidence>
<organism evidence="2 3">
    <name type="scientific">Trifolium medium</name>
    <dbReference type="NCBI Taxonomy" id="97028"/>
    <lineage>
        <taxon>Eukaryota</taxon>
        <taxon>Viridiplantae</taxon>
        <taxon>Streptophyta</taxon>
        <taxon>Embryophyta</taxon>
        <taxon>Tracheophyta</taxon>
        <taxon>Spermatophyta</taxon>
        <taxon>Magnoliopsida</taxon>
        <taxon>eudicotyledons</taxon>
        <taxon>Gunneridae</taxon>
        <taxon>Pentapetalae</taxon>
        <taxon>rosids</taxon>
        <taxon>fabids</taxon>
        <taxon>Fabales</taxon>
        <taxon>Fabaceae</taxon>
        <taxon>Papilionoideae</taxon>
        <taxon>50 kb inversion clade</taxon>
        <taxon>NPAAA clade</taxon>
        <taxon>Hologalegina</taxon>
        <taxon>IRL clade</taxon>
        <taxon>Trifolieae</taxon>
        <taxon>Trifolium</taxon>
    </lineage>
</organism>
<proteinExistence type="predicted"/>
<reference evidence="2 3" key="1">
    <citation type="journal article" date="2018" name="Front. Plant Sci.">
        <title>Red Clover (Trifolium pratense) and Zigzag Clover (T. medium) - A Picture of Genomic Similarities and Differences.</title>
        <authorList>
            <person name="Dluhosova J."/>
            <person name="Istvanek J."/>
            <person name="Nedelnik J."/>
            <person name="Repkova J."/>
        </authorList>
    </citation>
    <scope>NUCLEOTIDE SEQUENCE [LARGE SCALE GENOMIC DNA]</scope>
    <source>
        <strain evidence="3">cv. 10/8</strain>
        <tissue evidence="2">Leaf</tissue>
    </source>
</reference>
<name>A0A392QLX1_9FABA</name>
<sequence length="172" mass="19394">ALLDLGSSINLMPLALAEKYNVGKITISSKMGLLLANKSMINAHGMIEDVLMKVKDLAFPVDFVIVDIDLAGERDIILGRPFLATSHACINMKRGELTIEMNEEKRTLQVYGKSTNHCYKVEIREKDLEKAQLNSEWMEERLEEEELPASRGQSYEESTEGTDVIETYNPDE</sequence>
<dbReference type="InterPro" id="IPR021109">
    <property type="entry name" value="Peptidase_aspartic_dom_sf"/>
</dbReference>
<protein>
    <recommendedName>
        <fullName evidence="4">Aspartic peptidase DDI1-type domain-containing protein</fullName>
    </recommendedName>
</protein>
<feature type="non-terminal residue" evidence="2">
    <location>
        <position position="172"/>
    </location>
</feature>
<dbReference type="SUPFAM" id="SSF50630">
    <property type="entry name" value="Acid proteases"/>
    <property type="match status" value="1"/>
</dbReference>
<dbReference type="EMBL" id="LXQA010144420">
    <property type="protein sequence ID" value="MCI24937.1"/>
    <property type="molecule type" value="Genomic_DNA"/>
</dbReference>
<dbReference type="PANTHER" id="PTHR33067">
    <property type="entry name" value="RNA-DIRECTED DNA POLYMERASE-RELATED"/>
    <property type="match status" value="1"/>
</dbReference>
<evidence type="ECO:0000313" key="3">
    <source>
        <dbReference type="Proteomes" id="UP000265520"/>
    </source>
</evidence>
<evidence type="ECO:0008006" key="4">
    <source>
        <dbReference type="Google" id="ProtNLM"/>
    </source>
</evidence>
<comment type="caution">
    <text evidence="2">The sequence shown here is derived from an EMBL/GenBank/DDBJ whole genome shotgun (WGS) entry which is preliminary data.</text>
</comment>
<dbReference type="Proteomes" id="UP000265520">
    <property type="component" value="Unassembled WGS sequence"/>
</dbReference>
<dbReference type="CDD" id="cd00303">
    <property type="entry name" value="retropepsin_like"/>
    <property type="match status" value="1"/>
</dbReference>